<dbReference type="GO" id="GO:0009245">
    <property type="term" value="P:lipid A biosynthetic process"/>
    <property type="evidence" value="ECO:0007669"/>
    <property type="project" value="UniProtKB-KW"/>
</dbReference>
<dbReference type="SUPFAM" id="SSF52540">
    <property type="entry name" value="P-loop containing nucleoside triphosphate hydrolases"/>
    <property type="match status" value="1"/>
</dbReference>
<keyword evidence="5" id="KW-0808">Transferase</keyword>
<comment type="caution">
    <text evidence="10">The sequence shown here is derived from an EMBL/GenBank/DDBJ whole genome shotgun (WGS) entry which is preliminary data.</text>
</comment>
<accession>J9G0I2</accession>
<evidence type="ECO:0000256" key="8">
    <source>
        <dbReference type="ARBA" id="ARBA00022840"/>
    </source>
</evidence>
<dbReference type="EMBL" id="AMCI01007187">
    <property type="protein sequence ID" value="EJW93059.1"/>
    <property type="molecule type" value="Genomic_DNA"/>
</dbReference>
<evidence type="ECO:0000256" key="4">
    <source>
        <dbReference type="ARBA" id="ARBA00022556"/>
    </source>
</evidence>
<dbReference type="GO" id="GO:0005886">
    <property type="term" value="C:plasma membrane"/>
    <property type="evidence" value="ECO:0007669"/>
    <property type="project" value="TreeGrafter"/>
</dbReference>
<evidence type="ECO:0000256" key="3">
    <source>
        <dbReference type="ARBA" id="ARBA00022516"/>
    </source>
</evidence>
<keyword evidence="6" id="KW-0547">Nucleotide-binding</keyword>
<evidence type="ECO:0000256" key="6">
    <source>
        <dbReference type="ARBA" id="ARBA00022741"/>
    </source>
</evidence>
<dbReference type="NCBIfam" id="TIGR00682">
    <property type="entry name" value="lpxK"/>
    <property type="match status" value="1"/>
</dbReference>
<protein>
    <recommendedName>
        <fullName evidence="2">tetraacyldisaccharide 4'-kinase</fullName>
        <ecNumber evidence="2">2.7.1.130</ecNumber>
    </recommendedName>
</protein>
<evidence type="ECO:0000313" key="10">
    <source>
        <dbReference type="EMBL" id="EJW93059.1"/>
    </source>
</evidence>
<sequence length="361" mass="40665">MAFLPLLTAPLSLLWGTVSWVRDKCFDWGWLPSTSFPLPVICVGNLAVGGTGKTPHVEYLLRMLHGEGYRVAMLSRGYGRKSKGFRWVQAESTAREVGDEPLQMACNCPFATVAVCERRVEGIRQLLASKCPPQVIVLDDAYQHRYVRAGLNILLTDASRLYTQDHLLPWGRLRESAAAARRADVVIVTKCQSGQYPPLAVEAYQQLYYSEIIYVSPYPLVGKAPTVAPSVKGRRVLLVVGIANPVPLRRYLEAQGVKQIEVLTFPDHHRFGEADARQMTARWESLLEATDTDEVSPWVMTTQKDATRLHELLPLLPPSFQQSVYVQPITVEVKDVQRQTHTFQQKIINYVIENSRNCCMD</sequence>
<proteinExistence type="inferred from homology"/>
<evidence type="ECO:0000256" key="1">
    <source>
        <dbReference type="ARBA" id="ARBA00004870"/>
    </source>
</evidence>
<name>J9G0I2_9ZZZZ</name>
<dbReference type="InterPro" id="IPR003758">
    <property type="entry name" value="LpxK"/>
</dbReference>
<dbReference type="AlphaFoldDB" id="J9G0I2"/>
<keyword evidence="3" id="KW-0444">Lipid biosynthesis</keyword>
<evidence type="ECO:0000256" key="9">
    <source>
        <dbReference type="ARBA" id="ARBA00023098"/>
    </source>
</evidence>
<reference evidence="10" key="1">
    <citation type="journal article" date="2012" name="PLoS ONE">
        <title>Gene sets for utilization of primary and secondary nutrition supplies in the distal gut of endangered iberian lynx.</title>
        <authorList>
            <person name="Alcaide M."/>
            <person name="Messina E."/>
            <person name="Richter M."/>
            <person name="Bargiela R."/>
            <person name="Peplies J."/>
            <person name="Huws S.A."/>
            <person name="Newbold C.J."/>
            <person name="Golyshin P.N."/>
            <person name="Simon M.A."/>
            <person name="Lopez G."/>
            <person name="Yakimov M.M."/>
            <person name="Ferrer M."/>
        </authorList>
    </citation>
    <scope>NUCLEOTIDE SEQUENCE</scope>
</reference>
<dbReference type="PANTHER" id="PTHR42724:SF1">
    <property type="entry name" value="TETRAACYLDISACCHARIDE 4'-KINASE, MITOCHONDRIAL-RELATED"/>
    <property type="match status" value="1"/>
</dbReference>
<comment type="pathway">
    <text evidence="1">Glycolipid biosynthesis; lipid IV(A) biosynthesis; lipid IV(A) from (3R)-3-hydroxytetradecanoyl-[acyl-carrier-protein] and UDP-N-acetyl-alpha-D-glucosamine: step 6/6.</text>
</comment>
<dbReference type="PANTHER" id="PTHR42724">
    <property type="entry name" value="TETRAACYLDISACCHARIDE 4'-KINASE"/>
    <property type="match status" value="1"/>
</dbReference>
<evidence type="ECO:0000256" key="5">
    <source>
        <dbReference type="ARBA" id="ARBA00022679"/>
    </source>
</evidence>
<dbReference type="Pfam" id="PF02606">
    <property type="entry name" value="LpxK"/>
    <property type="match status" value="1"/>
</dbReference>
<dbReference type="GO" id="GO:0009244">
    <property type="term" value="P:lipopolysaccharide core region biosynthetic process"/>
    <property type="evidence" value="ECO:0007669"/>
    <property type="project" value="TreeGrafter"/>
</dbReference>
<dbReference type="GO" id="GO:0005524">
    <property type="term" value="F:ATP binding"/>
    <property type="evidence" value="ECO:0007669"/>
    <property type="project" value="UniProtKB-KW"/>
</dbReference>
<dbReference type="InterPro" id="IPR027417">
    <property type="entry name" value="P-loop_NTPase"/>
</dbReference>
<evidence type="ECO:0000256" key="7">
    <source>
        <dbReference type="ARBA" id="ARBA00022777"/>
    </source>
</evidence>
<dbReference type="UniPathway" id="UPA00359">
    <property type="reaction ID" value="UER00482"/>
</dbReference>
<dbReference type="GO" id="GO:0009029">
    <property type="term" value="F:lipid-A 4'-kinase activity"/>
    <property type="evidence" value="ECO:0007669"/>
    <property type="project" value="UniProtKB-EC"/>
</dbReference>
<gene>
    <name evidence="10" type="ORF">EVA_18833</name>
</gene>
<dbReference type="EC" id="2.7.1.130" evidence="2"/>
<organism evidence="10">
    <name type="scientific">gut metagenome</name>
    <dbReference type="NCBI Taxonomy" id="749906"/>
    <lineage>
        <taxon>unclassified sequences</taxon>
        <taxon>metagenomes</taxon>
        <taxon>organismal metagenomes</taxon>
    </lineage>
</organism>
<keyword evidence="8" id="KW-0067">ATP-binding</keyword>
<keyword evidence="9" id="KW-0443">Lipid metabolism</keyword>
<evidence type="ECO:0000256" key="2">
    <source>
        <dbReference type="ARBA" id="ARBA00012071"/>
    </source>
</evidence>
<keyword evidence="7 10" id="KW-0418">Kinase</keyword>
<keyword evidence="4" id="KW-0441">Lipid A biosynthesis</keyword>
<dbReference type="HAMAP" id="MF_00409">
    <property type="entry name" value="LpxK"/>
    <property type="match status" value="1"/>
</dbReference>